<keyword evidence="1" id="KW-1133">Transmembrane helix</keyword>
<evidence type="ECO:0000313" key="3">
    <source>
        <dbReference type="Proteomes" id="UP000319941"/>
    </source>
</evidence>
<organism evidence="2 3">
    <name type="scientific">Cobetia crustatorum</name>
    <dbReference type="NCBI Taxonomy" id="553385"/>
    <lineage>
        <taxon>Bacteria</taxon>
        <taxon>Pseudomonadati</taxon>
        <taxon>Pseudomonadota</taxon>
        <taxon>Gammaproteobacteria</taxon>
        <taxon>Oceanospirillales</taxon>
        <taxon>Halomonadaceae</taxon>
        <taxon>Cobetia</taxon>
    </lineage>
</organism>
<protein>
    <recommendedName>
        <fullName evidence="4">CDP-glycerol--glycerophosphate glycerophosphotransferase</fullName>
    </recommendedName>
</protein>
<dbReference type="Proteomes" id="UP000319941">
    <property type="component" value="Unassembled WGS sequence"/>
</dbReference>
<feature type="transmembrane region" description="Helical" evidence="1">
    <location>
        <begin position="194"/>
        <end position="210"/>
    </location>
</feature>
<comment type="caution">
    <text evidence="2">The sequence shown here is derived from an EMBL/GenBank/DDBJ whole genome shotgun (WGS) entry which is preliminary data.</text>
</comment>
<dbReference type="GO" id="GO:0016020">
    <property type="term" value="C:membrane"/>
    <property type="evidence" value="ECO:0007669"/>
    <property type="project" value="InterPro"/>
</dbReference>
<name>A0A558HNE7_9GAMM</name>
<feature type="transmembrane region" description="Helical" evidence="1">
    <location>
        <begin position="42"/>
        <end position="61"/>
    </location>
</feature>
<keyword evidence="1" id="KW-0472">Membrane</keyword>
<dbReference type="Pfam" id="PF04464">
    <property type="entry name" value="Glyphos_transf"/>
    <property type="match status" value="1"/>
</dbReference>
<dbReference type="Gene3D" id="3.40.50.12580">
    <property type="match status" value="1"/>
</dbReference>
<gene>
    <name evidence="2" type="ORF">FQP86_08560</name>
</gene>
<evidence type="ECO:0000313" key="2">
    <source>
        <dbReference type="EMBL" id="TVU70663.1"/>
    </source>
</evidence>
<dbReference type="InterPro" id="IPR007554">
    <property type="entry name" value="Glycerophosphate_synth"/>
</dbReference>
<proteinExistence type="predicted"/>
<reference evidence="2 3" key="1">
    <citation type="submission" date="2019-07" db="EMBL/GenBank/DDBJ databases">
        <title>Diversity of Bacteria from Kongsfjorden, Arctic.</title>
        <authorList>
            <person name="Yu Y."/>
        </authorList>
    </citation>
    <scope>NUCLEOTIDE SEQUENCE [LARGE SCALE GENOMIC DNA]</scope>
    <source>
        <strain evidence="2 3">SM1923</strain>
    </source>
</reference>
<dbReference type="AlphaFoldDB" id="A0A558HNE7"/>
<dbReference type="InterPro" id="IPR043148">
    <property type="entry name" value="TagF_C"/>
</dbReference>
<evidence type="ECO:0000256" key="1">
    <source>
        <dbReference type="SAM" id="Phobius"/>
    </source>
</evidence>
<sequence length="569" mass="66810">MMCRKCERKMEVLYVKGKGRKVKKFRRRAGSGFNKIFKSRGVLGFIVSVAGFFLGFHLVAIKDRRVFDNHLYNGKVLVGAKSALSMCIPLFSCKFRGSNLRLHLVLFKISSKCLLDCDIHNPIKVQYEIYQNEHIEVPLRFNWILYKLTKMQFIGSIVIDKKSNRTVFVRTSIDGRYFLTVREINSTDYFFEKVKIFIAFILFNVFYLFIKRSVLLFEKKSNRYEESASVLFEEMVTENINNVFYILDKNKIEQEVPPEFQIYAIAKNSIRHYFHFFNSDLFITTEAPGHGIDLRVANFFAVNKLSRKNYKYVFLQHGVMYMVSLSAKLRKAVRYGGVYPNDVKIVVSSIEEAKHFIEDGGYYANNLYITGLPKFDRLQWEEHARDIVIMPTWRPWEYNEISQNCESTGYYKMIAEIIESIPMEEVSRIRLLPHPLFYDSFAGTSLEKFIVKNESYDKVLRRSSILITDYSSIAFDMFGRGGKVIFWWKDKIECMEHYGGELKLNSRNCFGDIVYNKSDFISAFNKADESKERPCFQEKNYNSLVFDFKGRSSRKLIERLIEDGYISKK</sequence>
<dbReference type="EMBL" id="VNFH01000005">
    <property type="protein sequence ID" value="TVU70663.1"/>
    <property type="molecule type" value="Genomic_DNA"/>
</dbReference>
<dbReference type="GO" id="GO:0047355">
    <property type="term" value="F:CDP-glycerol glycerophosphotransferase activity"/>
    <property type="evidence" value="ECO:0007669"/>
    <property type="project" value="InterPro"/>
</dbReference>
<keyword evidence="3" id="KW-1185">Reference proteome</keyword>
<keyword evidence="1" id="KW-0812">Transmembrane</keyword>
<evidence type="ECO:0008006" key="4">
    <source>
        <dbReference type="Google" id="ProtNLM"/>
    </source>
</evidence>
<dbReference type="OrthoDB" id="6813549at2"/>
<accession>A0A558HNE7</accession>